<feature type="compositionally biased region" description="Polar residues" evidence="6">
    <location>
        <begin position="1177"/>
        <end position="1186"/>
    </location>
</feature>
<feature type="domain" description="Zinc finger PHD-type" evidence="7">
    <location>
        <begin position="355"/>
        <end position="439"/>
    </location>
</feature>
<dbReference type="EMBL" id="JACXVP010000010">
    <property type="protein sequence ID" value="KAG5578866.1"/>
    <property type="molecule type" value="Genomic_DNA"/>
</dbReference>
<keyword evidence="4" id="KW-0862">Zinc</keyword>
<evidence type="ECO:0000313" key="9">
    <source>
        <dbReference type="Proteomes" id="UP000824120"/>
    </source>
</evidence>
<organism evidence="8 9">
    <name type="scientific">Solanum commersonii</name>
    <name type="common">Commerson's wild potato</name>
    <name type="synonym">Commerson's nightshade</name>
    <dbReference type="NCBI Taxonomy" id="4109"/>
    <lineage>
        <taxon>Eukaryota</taxon>
        <taxon>Viridiplantae</taxon>
        <taxon>Streptophyta</taxon>
        <taxon>Embryophyta</taxon>
        <taxon>Tracheophyta</taxon>
        <taxon>Spermatophyta</taxon>
        <taxon>Magnoliopsida</taxon>
        <taxon>eudicotyledons</taxon>
        <taxon>Gunneridae</taxon>
        <taxon>Pentapetalae</taxon>
        <taxon>asterids</taxon>
        <taxon>lamiids</taxon>
        <taxon>Solanales</taxon>
        <taxon>Solanaceae</taxon>
        <taxon>Solanoideae</taxon>
        <taxon>Solaneae</taxon>
        <taxon>Solanum</taxon>
    </lineage>
</organism>
<keyword evidence="9" id="KW-1185">Reference proteome</keyword>
<dbReference type="OrthoDB" id="21264at2759"/>
<keyword evidence="3" id="KW-0863">Zinc-finger</keyword>
<dbReference type="InterPro" id="IPR058939">
    <property type="entry name" value="Mtase_EDM2"/>
</dbReference>
<evidence type="ECO:0000259" key="7">
    <source>
        <dbReference type="SMART" id="SM00249"/>
    </source>
</evidence>
<feature type="compositionally biased region" description="Basic and acidic residues" evidence="6">
    <location>
        <begin position="1194"/>
        <end position="1206"/>
    </location>
</feature>
<dbReference type="CDD" id="cd15565">
    <property type="entry name" value="PHD2_NSD"/>
    <property type="match status" value="1"/>
</dbReference>
<reference evidence="8 9" key="1">
    <citation type="submission" date="2020-09" db="EMBL/GenBank/DDBJ databases">
        <title>De no assembly of potato wild relative species, Solanum commersonii.</title>
        <authorList>
            <person name="Cho K."/>
        </authorList>
    </citation>
    <scope>NUCLEOTIDE SEQUENCE [LARGE SCALE GENOMIC DNA]</scope>
    <source>
        <strain evidence="8">LZ3.2</strain>
        <tissue evidence="8">Leaf</tissue>
    </source>
</reference>
<name>A0A9J5WT26_SOLCO</name>
<feature type="region of interest" description="Disordered" evidence="6">
    <location>
        <begin position="1324"/>
        <end position="1348"/>
    </location>
</feature>
<keyword evidence="2" id="KW-0479">Metal-binding</keyword>
<sequence>MVSSDDEAEAVPSTVSNYEFVDDKDEPVSFAELTFQWNDTESLDGNKRHIFLRGTADNGLQKIYKQVTTWKIDSSRIEPAISVLSKENDWIKLEKPRKAFQDTIRSILITVHSLHFLKRNPESSGRALWDHLSKVFSVYEPRPSENDLVDHMIFINESVKRDGKLAQSKVLLTFMEEKPKKKKIFDEVGSISEFIVDEIINDDEEEEDDDESDYNHFESLCAICDDGGELLCCDGKCLRSFHATVDDGAQSQCGSLGFTKAQVKAMKYQDFYCKNCEYQQHQCYACGKLGSSDQSSHAEVLYGFQVFRCVNATCGHFYHPHCVARLLHPDAQSKVDELKKKIAAGESFACPLHQCCVCKQREDKDKPELQFAMCRRCPTSYHRKCLPKEIVFDKSKNEEVNDDDDEEEEEEEEDDDDVLPRAWDGLIKNRILIYCLKHEIDEELATPSRDHIKFPGDREREKQTLEQLRKFKGMSAEVTNGKRVIAKKSETVEKLSKAVKVDFSRKREGLGLSLPDSSKRQKIIDVTRKSLNKSSSAKLNKATKSEGKTSLGDKLYALISRESQPGESGEEGKTKIVKSDKKEKNSSQTLDATSKNRILSMMKDVKSSITMEKIVKQKIPTTHAYSSKFDKSITLGKVEGSVEAIRAALQILDGGGKVEDARAVCEPGLLAQIMKWRSKLRVYLAPFLYGMRYTSYGRHFTKVEKLREVSLAFKHICCQKIYFLMCVILPLCLVVSEELPFPKCSEDQKFAYLDTTDLLSICFIGMFEMVIWIVLFMICEVSKIGQAPLLAGNGFKFLLFVEQIVDFCCGSNDFSCLMKKKLDGIGKGCLYKNYDLFSPKNDFNFEKRDWMTVKSDELPEGSKLIMGLNPPFGVNAALANKFINKALEFKPKLLILIVPKETERLDVKKGSPYDLIWEDDALLGGKSFYLPGSVDQNDKQMDDWNVSAPPLYLWSRTDWTTIHKVIAQQHGHPSNIKLEENFSHTPAPRSLKHEEDVSTRINNDTGFEDKKQHQHQEYKERSQNNNGKEVSDKQIHGKKKSDEKSKNGSQDKSKNKFDNKSMRESQDRSKYERDLDEKSRQDKFTAKRKRDLDEKATEDKSIGKRSLSSSPRVTNHKSVDRHTISSSKAEENEDYQRFAGQSAAASLREQETGYGVHQDRDLERMHILRTEEPYSGLTHQYPQSASPGPGPEYMGHRAHQDSDMARRNGLPMQEPYSSLNHQYSQSSSPGREYAFRSSDERFVGYQRDHVDIPGYRPYTSHSNGGCAGPGYHPSPTDPTYGRINMPVQQYAPQDELYPGRMSTMGSEGRSDIYGGGIARPGFQGNSLGFAPRPYHPYSQQNSSGWLNE</sequence>
<feature type="region of interest" description="Disordered" evidence="6">
    <location>
        <begin position="1177"/>
        <end position="1234"/>
    </location>
</feature>
<dbReference type="GO" id="GO:0005634">
    <property type="term" value="C:nucleus"/>
    <property type="evidence" value="ECO:0007669"/>
    <property type="project" value="UniProtKB-SubCell"/>
</dbReference>
<accession>A0A9J5WT26</accession>
<evidence type="ECO:0000256" key="5">
    <source>
        <dbReference type="ARBA" id="ARBA00023242"/>
    </source>
</evidence>
<comment type="caution">
    <text evidence="8">The sequence shown here is derived from an EMBL/GenBank/DDBJ whole genome shotgun (WGS) entry which is preliminary data.</text>
</comment>
<dbReference type="SMART" id="SM00249">
    <property type="entry name" value="PHD"/>
    <property type="match status" value="3"/>
</dbReference>
<dbReference type="InterPro" id="IPR022702">
    <property type="entry name" value="Cytosine_MeTrfase1_RFD"/>
</dbReference>
<evidence type="ECO:0000256" key="2">
    <source>
        <dbReference type="ARBA" id="ARBA00022723"/>
    </source>
</evidence>
<proteinExistence type="predicted"/>
<evidence type="ECO:0000313" key="8">
    <source>
        <dbReference type="EMBL" id="KAG5578866.1"/>
    </source>
</evidence>
<dbReference type="Pfam" id="PF26055">
    <property type="entry name" value="Mtase_EDM2"/>
    <property type="match status" value="1"/>
</dbReference>
<dbReference type="InterPro" id="IPR001965">
    <property type="entry name" value="Znf_PHD"/>
</dbReference>
<feature type="domain" description="Zinc finger PHD-type" evidence="7">
    <location>
        <begin position="282"/>
        <end position="354"/>
    </location>
</feature>
<evidence type="ECO:0000256" key="4">
    <source>
        <dbReference type="ARBA" id="ARBA00022833"/>
    </source>
</evidence>
<dbReference type="Pfam" id="PF12047">
    <property type="entry name" value="DNMT1-RFD"/>
    <property type="match status" value="1"/>
</dbReference>
<feature type="compositionally biased region" description="Acidic residues" evidence="6">
    <location>
        <begin position="400"/>
        <end position="417"/>
    </location>
</feature>
<feature type="region of interest" description="Disordered" evidence="6">
    <location>
        <begin position="396"/>
        <end position="417"/>
    </location>
</feature>
<dbReference type="Gene3D" id="3.30.40.10">
    <property type="entry name" value="Zinc/RING finger domain, C3HC4 (zinc finger)"/>
    <property type="match status" value="2"/>
</dbReference>
<feature type="compositionally biased region" description="Basic and acidic residues" evidence="6">
    <location>
        <begin position="1007"/>
        <end position="1022"/>
    </location>
</feature>
<gene>
    <name evidence="8" type="ORF">H5410_049493</name>
</gene>
<evidence type="ECO:0000256" key="6">
    <source>
        <dbReference type="SAM" id="MobiDB-lite"/>
    </source>
</evidence>
<feature type="domain" description="Zinc finger PHD-type" evidence="7">
    <location>
        <begin position="220"/>
        <end position="277"/>
    </location>
</feature>
<dbReference type="CDD" id="cd15566">
    <property type="entry name" value="PHD3_NSD"/>
    <property type="match status" value="1"/>
</dbReference>
<dbReference type="Pfam" id="PF22908">
    <property type="entry name" value="PHD_NSD"/>
    <property type="match status" value="1"/>
</dbReference>
<keyword evidence="5" id="KW-0539">Nucleus</keyword>
<feature type="compositionally biased region" description="Polar residues" evidence="6">
    <location>
        <begin position="1337"/>
        <end position="1348"/>
    </location>
</feature>
<dbReference type="PANTHER" id="PTHR46235:SF3">
    <property type="entry name" value="PHD FINGER-CONTAINING PROTEIN DDB_G0268158"/>
    <property type="match status" value="1"/>
</dbReference>
<evidence type="ECO:0000256" key="3">
    <source>
        <dbReference type="ARBA" id="ARBA00022771"/>
    </source>
</evidence>
<feature type="compositionally biased region" description="Basic and acidic residues" evidence="6">
    <location>
        <begin position="570"/>
        <end position="585"/>
    </location>
</feature>
<feature type="compositionally biased region" description="Basic and acidic residues" evidence="6">
    <location>
        <begin position="1029"/>
        <end position="1102"/>
    </location>
</feature>
<feature type="compositionally biased region" description="Basic and acidic residues" evidence="6">
    <location>
        <begin position="1117"/>
        <end position="1136"/>
    </location>
</feature>
<dbReference type="InterPro" id="IPR055198">
    <property type="entry name" value="NSD_PHD"/>
</dbReference>
<feature type="compositionally biased region" description="Low complexity" evidence="6">
    <location>
        <begin position="1216"/>
        <end position="1228"/>
    </location>
</feature>
<dbReference type="GO" id="GO:0008270">
    <property type="term" value="F:zinc ion binding"/>
    <property type="evidence" value="ECO:0007669"/>
    <property type="project" value="UniProtKB-KW"/>
</dbReference>
<feature type="region of interest" description="Disordered" evidence="6">
    <location>
        <begin position="974"/>
        <end position="1161"/>
    </location>
</feature>
<protein>
    <recommendedName>
        <fullName evidence="7">Zinc finger PHD-type domain-containing protein</fullName>
    </recommendedName>
</protein>
<feature type="region of interest" description="Disordered" evidence="6">
    <location>
        <begin position="561"/>
        <end position="593"/>
    </location>
</feature>
<comment type="subcellular location">
    <subcellularLocation>
        <location evidence="1">Nucleus</location>
    </subcellularLocation>
</comment>
<evidence type="ECO:0000256" key="1">
    <source>
        <dbReference type="ARBA" id="ARBA00004123"/>
    </source>
</evidence>
<dbReference type="Proteomes" id="UP000824120">
    <property type="component" value="Chromosome 10"/>
</dbReference>
<feature type="region of interest" description="Disordered" evidence="6">
    <location>
        <begin position="1264"/>
        <end position="1283"/>
    </location>
</feature>
<dbReference type="InterPro" id="IPR013083">
    <property type="entry name" value="Znf_RING/FYVE/PHD"/>
</dbReference>
<dbReference type="PANTHER" id="PTHR46235">
    <property type="entry name" value="PHD FINGER-CONTAINING PROTEIN DDB_G0268158"/>
    <property type="match status" value="1"/>
</dbReference>